<proteinExistence type="predicted"/>
<evidence type="ECO:0000256" key="2">
    <source>
        <dbReference type="PROSITE-ProRule" id="PRU00325"/>
    </source>
</evidence>
<dbReference type="CDD" id="cd18793">
    <property type="entry name" value="SF2_C_SNF"/>
    <property type="match status" value="1"/>
</dbReference>
<keyword evidence="7" id="KW-1185">Reference proteome</keyword>
<evidence type="ECO:0008006" key="8">
    <source>
        <dbReference type="Google" id="ProtNLM"/>
    </source>
</evidence>
<evidence type="ECO:0000256" key="1">
    <source>
        <dbReference type="ARBA" id="ARBA00022801"/>
    </source>
</evidence>
<feature type="domain" description="Helicase C-terminal" evidence="5">
    <location>
        <begin position="1241"/>
        <end position="1397"/>
    </location>
</feature>
<dbReference type="RefSeq" id="WP_170143849.1">
    <property type="nucleotide sequence ID" value="NZ_AP018786.1"/>
</dbReference>
<keyword evidence="2" id="KW-0863">Zinc-finger</keyword>
<dbReference type="Gene3D" id="1.20.120.850">
    <property type="entry name" value="SWI2/SNF2 ATPases, N-terminal domain"/>
    <property type="match status" value="1"/>
</dbReference>
<dbReference type="EMBL" id="AP018786">
    <property type="protein sequence ID" value="BBF23315.1"/>
    <property type="molecule type" value="Genomic_DNA"/>
</dbReference>
<evidence type="ECO:0000313" key="7">
    <source>
        <dbReference type="Proteomes" id="UP000271003"/>
    </source>
</evidence>
<dbReference type="SMART" id="SM00490">
    <property type="entry name" value="HELICc"/>
    <property type="match status" value="1"/>
</dbReference>
<dbReference type="KEGG" id="sutt:SUTMEG_12060"/>
<dbReference type="Proteomes" id="UP000271003">
    <property type="component" value="Chromosome"/>
</dbReference>
<dbReference type="Gene3D" id="3.40.50.10810">
    <property type="entry name" value="Tandem AAA-ATPase domain"/>
    <property type="match status" value="1"/>
</dbReference>
<keyword evidence="1" id="KW-0378">Hydrolase</keyword>
<organism evidence="6 7">
    <name type="scientific">Sutterella megalosphaeroides</name>
    <dbReference type="NCBI Taxonomy" id="2494234"/>
    <lineage>
        <taxon>Bacteria</taxon>
        <taxon>Pseudomonadati</taxon>
        <taxon>Pseudomonadota</taxon>
        <taxon>Betaproteobacteria</taxon>
        <taxon>Burkholderiales</taxon>
        <taxon>Sutterellaceae</taxon>
        <taxon>Sutterella</taxon>
    </lineage>
</organism>
<name>A0A2Z6IA09_9BURK</name>
<dbReference type="InterPro" id="IPR014001">
    <property type="entry name" value="Helicase_ATP-bd"/>
</dbReference>
<keyword evidence="2" id="KW-0862">Zinc</keyword>
<dbReference type="Pfam" id="PF00176">
    <property type="entry name" value="SNF2-rel_dom"/>
    <property type="match status" value="1"/>
</dbReference>
<dbReference type="Pfam" id="PF12419">
    <property type="entry name" value="DUF3670"/>
    <property type="match status" value="1"/>
</dbReference>
<dbReference type="Pfam" id="PF00271">
    <property type="entry name" value="Helicase_C"/>
    <property type="match status" value="1"/>
</dbReference>
<dbReference type="InterPro" id="IPR049730">
    <property type="entry name" value="SNF2/RAD54-like_C"/>
</dbReference>
<dbReference type="GO" id="GO:0004386">
    <property type="term" value="F:helicase activity"/>
    <property type="evidence" value="ECO:0007669"/>
    <property type="project" value="UniProtKB-KW"/>
</dbReference>
<dbReference type="PANTHER" id="PTHR10799">
    <property type="entry name" value="SNF2/RAD54 HELICASE FAMILY"/>
    <property type="match status" value="1"/>
</dbReference>
<feature type="domain" description="SWIM-type" evidence="3">
    <location>
        <begin position="109"/>
        <end position="146"/>
    </location>
</feature>
<dbReference type="InterPro" id="IPR022138">
    <property type="entry name" value="DUF3670"/>
</dbReference>
<accession>A0A2Z6IA09</accession>
<dbReference type="PROSITE" id="PS51192">
    <property type="entry name" value="HELICASE_ATP_BIND_1"/>
    <property type="match status" value="1"/>
</dbReference>
<dbReference type="GO" id="GO:0016787">
    <property type="term" value="F:hydrolase activity"/>
    <property type="evidence" value="ECO:0007669"/>
    <property type="project" value="UniProtKB-KW"/>
</dbReference>
<evidence type="ECO:0000259" key="5">
    <source>
        <dbReference type="PROSITE" id="PS51194"/>
    </source>
</evidence>
<dbReference type="GO" id="GO:0008270">
    <property type="term" value="F:zinc ion binding"/>
    <property type="evidence" value="ECO:0007669"/>
    <property type="project" value="UniProtKB-KW"/>
</dbReference>
<dbReference type="InterPro" id="IPR001650">
    <property type="entry name" value="Helicase_C-like"/>
</dbReference>
<dbReference type="InterPro" id="IPR007527">
    <property type="entry name" value="Znf_SWIM"/>
</dbReference>
<protein>
    <recommendedName>
        <fullName evidence="8">Helicase</fullName>
    </recommendedName>
</protein>
<dbReference type="PROSITE" id="PS50966">
    <property type="entry name" value="ZF_SWIM"/>
    <property type="match status" value="1"/>
</dbReference>
<dbReference type="InterPro" id="IPR000330">
    <property type="entry name" value="SNF2_N"/>
</dbReference>
<keyword evidence="2" id="KW-0479">Metal-binding</keyword>
<dbReference type="Gene3D" id="3.40.50.300">
    <property type="entry name" value="P-loop containing nucleotide triphosphate hydrolases"/>
    <property type="match status" value="1"/>
</dbReference>
<evidence type="ECO:0000259" key="3">
    <source>
        <dbReference type="PROSITE" id="PS50966"/>
    </source>
</evidence>
<evidence type="ECO:0000313" key="6">
    <source>
        <dbReference type="EMBL" id="BBF23315.1"/>
    </source>
</evidence>
<dbReference type="PROSITE" id="PS51194">
    <property type="entry name" value="HELICASE_CTER"/>
    <property type="match status" value="1"/>
</dbReference>
<sequence>MTQHTDGNAYWSAAWLAAFERLTDEKSLKRAANQVKKPGYRAELTDEGIRFSVSKPRGHCFDGWVCSQIDTSDKTWKWFLEDLAARSDLVASILCGELPAEVDELLEQYDISLVPSSPDDFSFGCDCPTGYREPCAHSLTAVQWMAERIARDPFALFEWNGIDLIAELRERGVEPRELANLRIPRFSDHITAAEALVPEATPEVRAGRTPEEILRSIPYALLGESETYPEAYLTRQLTRTVTFGDWMKRCRTKSTKWWKDHRLFMTGRIAVPDELPPNPDGTPASESAVASVKAYFKRVRDESRTYEYDFFKRFPDGPEVQPGKGAYEMSEGEALEEMLLAKRRDADIPDYMTDVAGGVKEAEPEEMPLDLHAPAAQILAMRLGRWRPGVRGLKLGIELSAEGTGLRVAVRDVDTGNAATESQASGDVMLTSDYESKQTKLREAQHEKQEHLLSAREIEALRNPVSFDRYLGALLLFTDLEAHELDPVHEAWRQIAVAAANLVTSGLTIPKPFLPDSLDWAMTRVLMFPIVNDPEVARVVTLLSAAVEPVAEKILEPFNGFRRFLPRALQQLPASRLDARFEFARRTTIAALAFASTAFLRFTNTESLSSRAGLMERLALGHDVSRLDGMLSPDCARFVFRGFLPMIAADLFDFRPVVMLTAVNTAAGFGLTFGIAPKNGNASFGSGGGSPSLPAGRNSVEPVPLSELVSDERWLKYKYPALQALEIVRRLCPQLDDLARHPEEPKLLTTEETADFLFKTAALLRHFGVRTAMPAELRSMVKPRLVARIGAAKMPANVKSYLTQDVLYDFDWRVAIGNQTIDADEFVALAKHKGKIVPLNGSFVYLDPAMVDELLTSLKKAKKPDYFEKFRAVLMGSLDGAEVDVSDVVERIKSGMLDARDRSVPSTVRATLRPYQVRGFSWLMKNIDLGMGSLIADDMGLGKTLQVITALAALKQEGRLNGPEGAQALVVAPMSLLTNWSREVERFAPELTTGLYHGVARELVRSGENAPDIILTTYGTLRSEVELLSKDPFRVLVIDEAQAVKNYASQQARAVRAIRADHVIAMTGTPVENRLLEYWSIFEIVQPKLLGSAADFQRRIAKPVEIDHDPEVLERFKKLTSPFMIRRSKEDKNVISDLPERTTIDTFTTLTKRQAELYKNAVDASFERLNELRDTAIGKKLEKGMAINSGDLRMKRRGEVLRLIGELKAICNSPSQHDWIEGEDGFHADAPDAPDSGKAETLIELLGRLHDAERKVIVFTQFRRMGELLQHWIERETGMRPDFLHGGVSRAGRQAMVDRFQTDRSARVIIVSLKAGGTGLNLTAASAVIHYDLWWNPAVEQQATDRAYRIGQRRDVLVYRFVTAGTFEEKINRMLVEKRELADLAVSAGETWIGDLPEESLRDFLSLSETF</sequence>
<dbReference type="SMART" id="SM00487">
    <property type="entry name" value="DEXDc"/>
    <property type="match status" value="1"/>
</dbReference>
<reference evidence="6 7" key="1">
    <citation type="journal article" date="2018" name="Int. J. Syst. Evol. Microbiol.">
        <title>Mesosutterella multiformis gen. nov., sp. nov., a member of the family Sutterellaceae and Sutterella megalosphaeroides sp. nov., isolated from human faeces.</title>
        <authorList>
            <person name="Sakamoto M."/>
            <person name="Ikeyama N."/>
            <person name="Kunihiro T."/>
            <person name="Iino T."/>
            <person name="Yuki M."/>
            <person name="Ohkuma M."/>
        </authorList>
    </citation>
    <scope>NUCLEOTIDE SEQUENCE [LARGE SCALE GENOMIC DNA]</scope>
    <source>
        <strain evidence="6 7">6FBBBH3</strain>
    </source>
</reference>
<dbReference type="InterPro" id="IPR038718">
    <property type="entry name" value="SNF2-like_sf"/>
</dbReference>
<evidence type="ECO:0000259" key="4">
    <source>
        <dbReference type="PROSITE" id="PS51192"/>
    </source>
</evidence>
<dbReference type="InterPro" id="IPR027417">
    <property type="entry name" value="P-loop_NTPase"/>
</dbReference>
<dbReference type="SUPFAM" id="SSF52540">
    <property type="entry name" value="P-loop containing nucleoside triphosphate hydrolases"/>
    <property type="match status" value="2"/>
</dbReference>
<gene>
    <name evidence="6" type="ORF">SUTMEG_12060</name>
</gene>
<dbReference type="GO" id="GO:0005524">
    <property type="term" value="F:ATP binding"/>
    <property type="evidence" value="ECO:0007669"/>
    <property type="project" value="InterPro"/>
</dbReference>
<feature type="domain" description="Helicase ATP-binding" evidence="4">
    <location>
        <begin position="924"/>
        <end position="1088"/>
    </location>
</feature>